<dbReference type="InterPro" id="IPR006846">
    <property type="entry name" value="Ribosomal_eS30"/>
</dbReference>
<evidence type="ECO:0000256" key="3">
    <source>
        <dbReference type="SAM" id="MobiDB-lite"/>
    </source>
</evidence>
<dbReference type="GO" id="GO:0005840">
    <property type="term" value="C:ribosome"/>
    <property type="evidence" value="ECO:0007669"/>
    <property type="project" value="UniProtKB-KW"/>
</dbReference>
<accession>X1QDQ9</accession>
<evidence type="ECO:0000256" key="2">
    <source>
        <dbReference type="ARBA" id="ARBA00023274"/>
    </source>
</evidence>
<evidence type="ECO:0000313" key="4">
    <source>
        <dbReference type="EMBL" id="GAI66617.1"/>
    </source>
</evidence>
<reference evidence="4" key="1">
    <citation type="journal article" date="2014" name="Front. Microbiol.">
        <title>High frequency of phylogenetically diverse reductive dehalogenase-homologous genes in deep subseafloor sedimentary metagenomes.</title>
        <authorList>
            <person name="Kawai M."/>
            <person name="Futagami T."/>
            <person name="Toyoda A."/>
            <person name="Takaki Y."/>
            <person name="Nishi S."/>
            <person name="Hori S."/>
            <person name="Arai W."/>
            <person name="Tsubouchi T."/>
            <person name="Morono Y."/>
            <person name="Uchiyama I."/>
            <person name="Ito T."/>
            <person name="Fujiyama A."/>
            <person name="Inagaki F."/>
            <person name="Takami H."/>
        </authorList>
    </citation>
    <scope>NUCLEOTIDE SEQUENCE</scope>
    <source>
        <strain evidence="4">Expedition CK06-06</strain>
    </source>
</reference>
<evidence type="ECO:0000256" key="1">
    <source>
        <dbReference type="ARBA" id="ARBA00022980"/>
    </source>
</evidence>
<comment type="caution">
    <text evidence="4">The sequence shown here is derived from an EMBL/GenBank/DDBJ whole genome shotgun (WGS) entry which is preliminary data.</text>
</comment>
<dbReference type="EMBL" id="BARV01043839">
    <property type="protein sequence ID" value="GAI66617.1"/>
    <property type="molecule type" value="Genomic_DNA"/>
</dbReference>
<dbReference type="Pfam" id="PF04758">
    <property type="entry name" value="Ribosomal_S30"/>
    <property type="match status" value="1"/>
</dbReference>
<gene>
    <name evidence="4" type="ORF">S06H3_65230</name>
</gene>
<dbReference type="GO" id="GO:0003735">
    <property type="term" value="F:structural constituent of ribosome"/>
    <property type="evidence" value="ECO:0007669"/>
    <property type="project" value="InterPro"/>
</dbReference>
<dbReference type="GO" id="GO:0006412">
    <property type="term" value="P:translation"/>
    <property type="evidence" value="ECO:0007669"/>
    <property type="project" value="InterPro"/>
</dbReference>
<evidence type="ECO:0008006" key="5">
    <source>
        <dbReference type="Google" id="ProtNLM"/>
    </source>
</evidence>
<dbReference type="GO" id="GO:1990904">
    <property type="term" value="C:ribonucleoprotein complex"/>
    <property type="evidence" value="ECO:0007669"/>
    <property type="project" value="UniProtKB-KW"/>
</dbReference>
<keyword evidence="1" id="KW-0689">Ribosomal protein</keyword>
<protein>
    <recommendedName>
        <fullName evidence="5">30S ribosomal protein S30e</fullName>
    </recommendedName>
</protein>
<feature type="region of interest" description="Disordered" evidence="3">
    <location>
        <begin position="1"/>
        <end position="67"/>
    </location>
</feature>
<proteinExistence type="predicted"/>
<sequence>MPGSHGSLTKAGKVKQQTPRIARTGVNSKKKKPPRMRFHELYKQRIEKGGYAGQKDSLGAKRASYKR</sequence>
<name>X1QDQ9_9ZZZZ</name>
<keyword evidence="2" id="KW-0687">Ribonucleoprotein</keyword>
<dbReference type="AlphaFoldDB" id="X1QDQ9"/>
<organism evidence="4">
    <name type="scientific">marine sediment metagenome</name>
    <dbReference type="NCBI Taxonomy" id="412755"/>
    <lineage>
        <taxon>unclassified sequences</taxon>
        <taxon>metagenomes</taxon>
        <taxon>ecological metagenomes</taxon>
    </lineage>
</organism>
<feature type="compositionally biased region" description="Basic and acidic residues" evidence="3">
    <location>
        <begin position="37"/>
        <end position="48"/>
    </location>
</feature>